<evidence type="ECO:0000313" key="2">
    <source>
        <dbReference type="Proteomes" id="UP000262969"/>
    </source>
</evidence>
<reference evidence="1 2" key="1">
    <citation type="journal article" date="2018" name="Nat. Biotechnol.">
        <title>A standardized bacterial taxonomy based on genome phylogeny substantially revises the tree of life.</title>
        <authorList>
            <person name="Parks D.H."/>
            <person name="Chuvochina M."/>
            <person name="Waite D.W."/>
            <person name="Rinke C."/>
            <person name="Skarshewski A."/>
            <person name="Chaumeil P.A."/>
            <person name="Hugenholtz P."/>
        </authorList>
    </citation>
    <scope>NUCLEOTIDE SEQUENCE [LARGE SCALE GENOMIC DNA]</scope>
    <source>
        <strain evidence="1">UBA11728</strain>
    </source>
</reference>
<dbReference type="Pfam" id="PF17132">
    <property type="entry name" value="Glyco_hydro_106"/>
    <property type="match status" value="1"/>
</dbReference>
<accession>A0A3D2XC79</accession>
<dbReference type="PANTHER" id="PTHR36848">
    <property type="entry name" value="DNA-BINDING PROTEIN (PUTATIVE SECRETED PROTEIN)-RELATED"/>
    <property type="match status" value="1"/>
</dbReference>
<evidence type="ECO:0000313" key="1">
    <source>
        <dbReference type="EMBL" id="HCL04125.1"/>
    </source>
</evidence>
<dbReference type="EMBL" id="DPVV01000563">
    <property type="protein sequence ID" value="HCL04125.1"/>
    <property type="molecule type" value="Genomic_DNA"/>
</dbReference>
<dbReference type="PANTHER" id="PTHR36848:SF2">
    <property type="entry name" value="SECRETED PROTEIN"/>
    <property type="match status" value="1"/>
</dbReference>
<protein>
    <submittedName>
        <fullName evidence="1">Uncharacterized protein</fullName>
    </submittedName>
</protein>
<sequence>MKLLKDRENLEHYITYKSKDCFDESALEVYVVTDNQLIRVFESSEQSDCYHCVYDHVNSSVVDVLNPSIVRKFIEETHEKYYEKFSTEFGNVMMGFFTDEPQYFRWDTAYTPMLVTAFKEEYGEDVLDGLASLFIEHEGAYEFRFKYWRLMNKLFINSFIKQIYDWCEEHNCKITGHAVEESALFAQMWCCAGIMPFYEYEHIPGMDWLGREIQSELAPRQVSSVAQQLGKKQVLTETFACTGWDATPKELKRIAEWQYVNGINLMCQHLFPYSIRGQRKRDYPLHFSKHNPWYDELKYFNDYFTRLGYLLTESTEVVKVGIIHPMHSAYLTFNRQKDKESVQVLEDSFIELIESFGAYNIGHHYIDESLLERHGSVRENQLIMGQCAYDYIVIPKLQSLDHTTVALLKQYLEQGGKLYLVDEQPSYIDGKKANLDFLVSNVTWEELINTDIVLRETNTAVRSTYRKSDFGTFLFAVNLSEKEAYTVHYEVKAKGMKQLNLETVRFEGVYFEAGDCGIVVPLTLDPGQSVLLYVDDLASPMPKEKGNTILQQLDTNFNVVSEVRNQLTIDYVSLSYDNITYDESMPIMAVSYRLLSERQNRTIYLKYEFEVKELSNLLIIEAEDQHYKNVWLNGQEIALSQKGILDKSFICCDIVSLVKVGKNEVVFEIEYYQDPMVYHLHLDEGDDTESLMNCLSYDTDIECIYLHGNFGVEALDGYEICMREKGEVVDVKEEANREECHLSILTTGRFTLVKQKKHVDISRLVQEGFLFFAGELLLEKHFEVKELETYAKLTLEGRFAFAEIILNGKKVKNLLFDKEANLSDYLIQGENILRIRLKNGNRNLLGPFHCANAYEPLGVGPETFHMYGTWDGSKSPMYRDSYSFVFFGVNYIKITIY</sequence>
<gene>
    <name evidence="1" type="ORF">DHW61_17235</name>
</gene>
<organism evidence="1 2">
    <name type="scientific">Lachnoclostridium phytofermentans</name>
    <dbReference type="NCBI Taxonomy" id="66219"/>
    <lineage>
        <taxon>Bacteria</taxon>
        <taxon>Bacillati</taxon>
        <taxon>Bacillota</taxon>
        <taxon>Clostridia</taxon>
        <taxon>Lachnospirales</taxon>
        <taxon>Lachnospiraceae</taxon>
    </lineage>
</organism>
<dbReference type="AlphaFoldDB" id="A0A3D2XC79"/>
<comment type="caution">
    <text evidence="1">The sequence shown here is derived from an EMBL/GenBank/DDBJ whole genome shotgun (WGS) entry which is preliminary data.</text>
</comment>
<dbReference type="InterPro" id="IPR053161">
    <property type="entry name" value="Ulvan_degrading_GH"/>
</dbReference>
<proteinExistence type="predicted"/>
<dbReference type="Proteomes" id="UP000262969">
    <property type="component" value="Unassembled WGS sequence"/>
</dbReference>
<name>A0A3D2XC79_9FIRM</name>